<comment type="caution">
    <text evidence="1">The sequence shown here is derived from an EMBL/GenBank/DDBJ whole genome shotgun (WGS) entry which is preliminary data.</text>
</comment>
<accession>A0A917IC45</accession>
<gene>
    <name evidence="1" type="ORF">GCM10010921_07040</name>
</gene>
<reference evidence="1" key="2">
    <citation type="submission" date="2020-09" db="EMBL/GenBank/DDBJ databases">
        <authorList>
            <person name="Sun Q."/>
            <person name="Zhou Y."/>
        </authorList>
    </citation>
    <scope>NUCLEOTIDE SEQUENCE</scope>
    <source>
        <strain evidence="1">CGMCC 1.15794</strain>
    </source>
</reference>
<reference evidence="1" key="1">
    <citation type="journal article" date="2014" name="Int. J. Syst. Evol. Microbiol.">
        <title>Complete genome sequence of Corynebacterium casei LMG S-19264T (=DSM 44701T), isolated from a smear-ripened cheese.</title>
        <authorList>
            <consortium name="US DOE Joint Genome Institute (JGI-PGF)"/>
            <person name="Walter F."/>
            <person name="Albersmeier A."/>
            <person name="Kalinowski J."/>
            <person name="Ruckert C."/>
        </authorList>
    </citation>
    <scope>NUCLEOTIDE SEQUENCE</scope>
    <source>
        <strain evidence="1">CGMCC 1.15794</strain>
    </source>
</reference>
<organism evidence="1 2">
    <name type="scientific">Microbacterium album</name>
    <dbReference type="NCBI Taxonomy" id="2053191"/>
    <lineage>
        <taxon>Bacteria</taxon>
        <taxon>Bacillati</taxon>
        <taxon>Actinomycetota</taxon>
        <taxon>Actinomycetes</taxon>
        <taxon>Micrococcales</taxon>
        <taxon>Microbacteriaceae</taxon>
        <taxon>Microbacterium</taxon>
    </lineage>
</organism>
<name>A0A917IC45_9MICO</name>
<evidence type="ECO:0000313" key="1">
    <source>
        <dbReference type="EMBL" id="GGH37281.1"/>
    </source>
</evidence>
<dbReference type="RefSeq" id="WP_188754871.1">
    <property type="nucleotide sequence ID" value="NZ_BMJY01000002.1"/>
</dbReference>
<dbReference type="InterPro" id="IPR011009">
    <property type="entry name" value="Kinase-like_dom_sf"/>
</dbReference>
<dbReference type="Proteomes" id="UP000657592">
    <property type="component" value="Unassembled WGS sequence"/>
</dbReference>
<dbReference type="EMBL" id="BMJY01000002">
    <property type="protein sequence ID" value="GGH37281.1"/>
    <property type="molecule type" value="Genomic_DNA"/>
</dbReference>
<sequence>MSDHPPYVAVRHGADRATLPHRVEADGAVWQAVRAWPAKRPGGRLPVELRSGGRVRGAYAAAGEGVRVLPAGEDPALPGLAATVARGTLVSHRPGRRAVVRTDDGYAKVVRPGRTGGVVDAHRRGAFFRTGFGVAGIRGGDEHVVTYAALPGRDLASLGATCADAEWRTLWAAWAEAWPAVLARRPADGEDWPRHTAEDEGQILRTWARHAAAVEGDRDVDGRALATAADRIGETLAALPARAAVPAHRDLHDQQILWHPEHGLSLIDLDTTALADPALDLGNLAAHVDFAVRQERWPAPRGAIALAAISRAADALHVDSARLEAWRLAARFRIACVHRYRPRWRALADAELALLTDFPQERIPA</sequence>
<evidence type="ECO:0008006" key="3">
    <source>
        <dbReference type="Google" id="ProtNLM"/>
    </source>
</evidence>
<dbReference type="Gene3D" id="3.90.1200.10">
    <property type="match status" value="1"/>
</dbReference>
<dbReference type="SUPFAM" id="SSF56112">
    <property type="entry name" value="Protein kinase-like (PK-like)"/>
    <property type="match status" value="1"/>
</dbReference>
<dbReference type="AlphaFoldDB" id="A0A917IC45"/>
<proteinExistence type="predicted"/>
<protein>
    <recommendedName>
        <fullName evidence="3">Aminoglycoside phosphotransferase domain-containing protein</fullName>
    </recommendedName>
</protein>
<evidence type="ECO:0000313" key="2">
    <source>
        <dbReference type="Proteomes" id="UP000657592"/>
    </source>
</evidence>
<keyword evidence="2" id="KW-1185">Reference proteome</keyword>